<dbReference type="GO" id="GO:0005524">
    <property type="term" value="F:ATP binding"/>
    <property type="evidence" value="ECO:0007669"/>
    <property type="project" value="UniProtKB-UniRule"/>
</dbReference>
<dbReference type="PANTHER" id="PTHR47972">
    <property type="entry name" value="KINESIN-LIKE PROTEIN KLP-3"/>
    <property type="match status" value="1"/>
</dbReference>
<dbReference type="InterPro" id="IPR027640">
    <property type="entry name" value="Kinesin-like_fam"/>
</dbReference>
<dbReference type="InterPro" id="IPR027417">
    <property type="entry name" value="P-loop_NTPase"/>
</dbReference>
<protein>
    <submittedName>
        <fullName evidence="8">Putative minus-end-directed kinesin ATPase</fullName>
    </submittedName>
</protein>
<evidence type="ECO:0000259" key="7">
    <source>
        <dbReference type="PROSITE" id="PS50067"/>
    </source>
</evidence>
<keyword evidence="5" id="KW-0472">Membrane</keyword>
<dbReference type="PANTHER" id="PTHR47972:SF57">
    <property type="entry name" value="P-LOOP NUCLEOSIDE TRIPHOSPHATE HYDROLASE SUPERFAMILY PROTEIN"/>
    <property type="match status" value="1"/>
</dbReference>
<keyword evidence="5" id="KW-1133">Transmembrane helix</keyword>
<dbReference type="Pfam" id="PF16796">
    <property type="entry name" value="Microtub_bd"/>
    <property type="match status" value="1"/>
</dbReference>
<dbReference type="OrthoDB" id="3176171at2759"/>
<name>A0A6A4NH86_LUPAL</name>
<keyword evidence="3" id="KW-0547">Nucleotide-binding</keyword>
<dbReference type="PROSITE" id="PS50021">
    <property type="entry name" value="CH"/>
    <property type="match status" value="1"/>
</dbReference>
<evidence type="ECO:0000256" key="2">
    <source>
        <dbReference type="ARBA" id="ARBA00023175"/>
    </source>
</evidence>
<reference evidence="9" key="1">
    <citation type="journal article" date="2020" name="Nat. Commun.">
        <title>Genome sequence of the cluster root forming white lupin.</title>
        <authorList>
            <person name="Hufnagel B."/>
            <person name="Marques A."/>
            <person name="Soriano A."/>
            <person name="Marques L."/>
            <person name="Divol F."/>
            <person name="Doumas P."/>
            <person name="Sallet E."/>
            <person name="Mancinotti D."/>
            <person name="Carrere S."/>
            <person name="Marande W."/>
            <person name="Arribat S."/>
            <person name="Keller J."/>
            <person name="Huneau C."/>
            <person name="Blein T."/>
            <person name="Aime D."/>
            <person name="Laguerre M."/>
            <person name="Taylor J."/>
            <person name="Schubert V."/>
            <person name="Nelson M."/>
            <person name="Geu-Flores F."/>
            <person name="Crespi M."/>
            <person name="Gallardo-Guerrero K."/>
            <person name="Delaux P.-M."/>
            <person name="Salse J."/>
            <person name="Berges H."/>
            <person name="Guyot R."/>
            <person name="Gouzy J."/>
            <person name="Peret B."/>
        </authorList>
    </citation>
    <scope>NUCLEOTIDE SEQUENCE [LARGE SCALE GENOMIC DNA]</scope>
    <source>
        <strain evidence="9">cv. Amiga</strain>
    </source>
</reference>
<evidence type="ECO:0000256" key="4">
    <source>
        <dbReference type="SAM" id="Coils"/>
    </source>
</evidence>
<dbReference type="SMART" id="SM00129">
    <property type="entry name" value="KISc"/>
    <property type="match status" value="1"/>
</dbReference>
<dbReference type="SMART" id="SM00033">
    <property type="entry name" value="CH"/>
    <property type="match status" value="1"/>
</dbReference>
<keyword evidence="5" id="KW-0812">Transmembrane</keyword>
<dbReference type="InterPro" id="IPR001752">
    <property type="entry name" value="Kinesin_motor_dom"/>
</dbReference>
<feature type="domain" description="Calponin-homology (CH)" evidence="6">
    <location>
        <begin position="15"/>
        <end position="122"/>
    </location>
</feature>
<feature type="transmembrane region" description="Helical" evidence="5">
    <location>
        <begin position="207"/>
        <end position="227"/>
    </location>
</feature>
<gene>
    <name evidence="8" type="ORF">Lalb_Chr24g0397771</name>
</gene>
<dbReference type="GO" id="GO:0007018">
    <property type="term" value="P:microtubule-based movement"/>
    <property type="evidence" value="ECO:0007669"/>
    <property type="project" value="InterPro"/>
</dbReference>
<dbReference type="Proteomes" id="UP000447434">
    <property type="component" value="Chromosome 24"/>
</dbReference>
<sequence>MNPLSDFKNVGEVEAKNRMLLVQWLNSVLPSLNISINISDGELRACLSNGTVLCQILNKLRPGSVNVVNDFYHSLPSQSENVKRFLAALDLLGLPKFEISDLEKGNMKSVVDCLLTLRAKSLQNALGDNITNSNAVRPLGNMSSNVHFTDQRKVSSETTSQRVVRSPVMPEHVGNKIHDVFQLKHGSYSDLPEAKISELMKSTNLDVNSYSLFHHLYIFIFFIYIYLVPCITDLFQHLLLQNAPTQSLLSVVNGILEESVERRSGEIPQRVACLLRKVIQEIERRISTQAEHLKTQNNLFKTREDKYQSRIRVLEVLASGSKKDSENDKSKMEENKTDDKDIIRLSKELEEKSMEISTLKKELQNEKTKMEQKMANDIDVIKLVKRLEDKNTEISTLKQELQIAKTKMEENKADDKDVIRLMKELEEKHMEISTLKQELKTEKTKMEQKMANDIDVIKLVKGLEDKNTEISTLKHELQIAKTKMEEKKANEKDVTRLMKEMEDKNEQISTLKQELQVEKTKMEENKGNAKNVNRLTNELNEKNMENLTLKHELQVAKTKMDGKKGNEEDVNRLTKELDDKNMEILTLKQELQVTKTKVDEKKGNKEDVNRLTKELDDKNMEILTLKQELQVAMTKIDEKKGNEEDVNRLTKELDDKNMEILTLKQELQTVKTKEKKADDKNVVRLMKELVDKGTEISTLKQELETLNKTYKVQCSQLEAKANGAKVELEQKSQEYEHMLEKLSKKIKENESMFQKWNIEKNKLQKALTFQFGSIQELRLSWQSIKQDVKKEQMMYAEECNRLGVNLKPVVDTAESYQEVLAENRKLFNEVQDLKGNIRVYCRVRPFIPGQKEKQTIVEHLGETELVVANPSKQGKEALRSFKFNKVFGPASTQAEVYADIQGFIRSVLDGFNVCIFAYGQTGSGKTYTMVYPFVTH</sequence>
<comment type="caution">
    <text evidence="8">The sequence shown here is derived from an EMBL/GenBank/DDBJ whole genome shotgun (WGS) entry which is preliminary data.</text>
</comment>
<keyword evidence="2 3" id="KW-0505">Motor protein</keyword>
<keyword evidence="3" id="KW-0067">ATP-binding</keyword>
<dbReference type="Pfam" id="PF00307">
    <property type="entry name" value="CH"/>
    <property type="match status" value="1"/>
</dbReference>
<dbReference type="SUPFAM" id="SSF47576">
    <property type="entry name" value="Calponin-homology domain, CH-domain"/>
    <property type="match status" value="1"/>
</dbReference>
<dbReference type="GO" id="GO:0015630">
    <property type="term" value="C:microtubule cytoskeleton"/>
    <property type="evidence" value="ECO:0007669"/>
    <property type="project" value="TreeGrafter"/>
</dbReference>
<dbReference type="Gene3D" id="1.10.418.10">
    <property type="entry name" value="Calponin-like domain"/>
    <property type="match status" value="1"/>
</dbReference>
<feature type="domain" description="Kinesin motor" evidence="7">
    <location>
        <begin position="836"/>
        <end position="936"/>
    </location>
</feature>
<proteinExistence type="inferred from homology"/>
<dbReference type="SUPFAM" id="SSF52540">
    <property type="entry name" value="P-loop containing nucleoside triphosphate hydrolases"/>
    <property type="match status" value="1"/>
</dbReference>
<feature type="coiled-coil region" evidence="4">
    <location>
        <begin position="342"/>
        <end position="673"/>
    </location>
</feature>
<evidence type="ECO:0000256" key="5">
    <source>
        <dbReference type="SAM" id="Phobius"/>
    </source>
</evidence>
<dbReference type="Gene3D" id="3.40.850.10">
    <property type="entry name" value="Kinesin motor domain"/>
    <property type="match status" value="1"/>
</dbReference>
<organism evidence="8 9">
    <name type="scientific">Lupinus albus</name>
    <name type="common">White lupine</name>
    <name type="synonym">Lupinus termis</name>
    <dbReference type="NCBI Taxonomy" id="3870"/>
    <lineage>
        <taxon>Eukaryota</taxon>
        <taxon>Viridiplantae</taxon>
        <taxon>Streptophyta</taxon>
        <taxon>Embryophyta</taxon>
        <taxon>Tracheophyta</taxon>
        <taxon>Spermatophyta</taxon>
        <taxon>Magnoliopsida</taxon>
        <taxon>eudicotyledons</taxon>
        <taxon>Gunneridae</taxon>
        <taxon>Pentapetalae</taxon>
        <taxon>rosids</taxon>
        <taxon>fabids</taxon>
        <taxon>Fabales</taxon>
        <taxon>Fabaceae</taxon>
        <taxon>Papilionoideae</taxon>
        <taxon>50 kb inversion clade</taxon>
        <taxon>genistoids sensu lato</taxon>
        <taxon>core genistoids</taxon>
        <taxon>Genisteae</taxon>
        <taxon>Lupinus</taxon>
    </lineage>
</organism>
<dbReference type="GO" id="GO:0008017">
    <property type="term" value="F:microtubule binding"/>
    <property type="evidence" value="ECO:0007669"/>
    <property type="project" value="InterPro"/>
</dbReference>
<evidence type="ECO:0000313" key="8">
    <source>
        <dbReference type="EMBL" id="KAE9586048.1"/>
    </source>
</evidence>
<accession>A0A6A4NH86</accession>
<keyword evidence="9" id="KW-1185">Reference proteome</keyword>
<evidence type="ECO:0000256" key="1">
    <source>
        <dbReference type="ARBA" id="ARBA00010899"/>
    </source>
</evidence>
<feature type="coiled-coil region" evidence="4">
    <location>
        <begin position="700"/>
        <end position="759"/>
    </location>
</feature>
<dbReference type="InterPro" id="IPR036872">
    <property type="entry name" value="CH_dom_sf"/>
</dbReference>
<dbReference type="GO" id="GO:0003777">
    <property type="term" value="F:microtubule motor activity"/>
    <property type="evidence" value="ECO:0007669"/>
    <property type="project" value="InterPro"/>
</dbReference>
<dbReference type="InterPro" id="IPR036961">
    <property type="entry name" value="Kinesin_motor_dom_sf"/>
</dbReference>
<dbReference type="PROSITE" id="PS50067">
    <property type="entry name" value="KINESIN_MOTOR_2"/>
    <property type="match status" value="1"/>
</dbReference>
<dbReference type="AlphaFoldDB" id="A0A6A4NH86"/>
<feature type="binding site" evidence="3">
    <location>
        <begin position="919"/>
        <end position="926"/>
    </location>
    <ligand>
        <name>ATP</name>
        <dbReference type="ChEBI" id="CHEBI:30616"/>
    </ligand>
</feature>
<dbReference type="Gene3D" id="1.20.5.170">
    <property type="match status" value="10"/>
</dbReference>
<evidence type="ECO:0000256" key="3">
    <source>
        <dbReference type="PROSITE-ProRule" id="PRU00283"/>
    </source>
</evidence>
<evidence type="ECO:0000313" key="9">
    <source>
        <dbReference type="Proteomes" id="UP000447434"/>
    </source>
</evidence>
<dbReference type="InterPro" id="IPR031852">
    <property type="entry name" value="Vik1/Cik1_MT-bd"/>
</dbReference>
<dbReference type="InterPro" id="IPR001715">
    <property type="entry name" value="CH_dom"/>
</dbReference>
<dbReference type="EMBL" id="WOCE01000024">
    <property type="protein sequence ID" value="KAE9586048.1"/>
    <property type="molecule type" value="Genomic_DNA"/>
</dbReference>
<comment type="similarity">
    <text evidence="1">Belongs to the TRAFAC class myosin-kinesin ATPase superfamily. Kinesin family. KIN-14 subfamily.</text>
</comment>
<keyword evidence="4" id="KW-0175">Coiled coil</keyword>
<evidence type="ECO:0000259" key="6">
    <source>
        <dbReference type="PROSITE" id="PS50021"/>
    </source>
</evidence>
<dbReference type="FunFam" id="1.10.418.10:FF:000065">
    <property type="entry name" value="p-loop nucleoside triphosphate hydrolase superfamily protein with CH (Calponin Homology) domain"/>
    <property type="match status" value="1"/>
</dbReference>